<keyword evidence="2" id="KW-1185">Reference proteome</keyword>
<evidence type="ECO:0000313" key="2">
    <source>
        <dbReference type="Proteomes" id="UP000799291"/>
    </source>
</evidence>
<dbReference type="EMBL" id="MU005626">
    <property type="protein sequence ID" value="KAF2677073.1"/>
    <property type="molecule type" value="Genomic_DNA"/>
</dbReference>
<protein>
    <submittedName>
        <fullName evidence="1">Uncharacterized protein</fullName>
    </submittedName>
</protein>
<dbReference type="Proteomes" id="UP000799291">
    <property type="component" value="Unassembled WGS sequence"/>
</dbReference>
<accession>A0A6G1IGG4</accession>
<reference evidence="1" key="1">
    <citation type="journal article" date="2020" name="Stud. Mycol.">
        <title>101 Dothideomycetes genomes: a test case for predicting lifestyles and emergence of pathogens.</title>
        <authorList>
            <person name="Haridas S."/>
            <person name="Albert R."/>
            <person name="Binder M."/>
            <person name="Bloem J."/>
            <person name="Labutti K."/>
            <person name="Salamov A."/>
            <person name="Andreopoulos B."/>
            <person name="Baker S."/>
            <person name="Barry K."/>
            <person name="Bills G."/>
            <person name="Bluhm B."/>
            <person name="Cannon C."/>
            <person name="Castanera R."/>
            <person name="Culley D."/>
            <person name="Daum C."/>
            <person name="Ezra D."/>
            <person name="Gonzalez J."/>
            <person name="Henrissat B."/>
            <person name="Kuo A."/>
            <person name="Liang C."/>
            <person name="Lipzen A."/>
            <person name="Lutzoni F."/>
            <person name="Magnuson J."/>
            <person name="Mondo S."/>
            <person name="Nolan M."/>
            <person name="Ohm R."/>
            <person name="Pangilinan J."/>
            <person name="Park H.-J."/>
            <person name="Ramirez L."/>
            <person name="Alfaro M."/>
            <person name="Sun H."/>
            <person name="Tritt A."/>
            <person name="Yoshinaga Y."/>
            <person name="Zwiers L.-H."/>
            <person name="Turgeon B."/>
            <person name="Goodwin S."/>
            <person name="Spatafora J."/>
            <person name="Crous P."/>
            <person name="Grigoriev I."/>
        </authorList>
    </citation>
    <scope>NUCLEOTIDE SEQUENCE</scope>
    <source>
        <strain evidence="1">CBS 122367</strain>
    </source>
</reference>
<organism evidence="1 2">
    <name type="scientific">Lentithecium fluviatile CBS 122367</name>
    <dbReference type="NCBI Taxonomy" id="1168545"/>
    <lineage>
        <taxon>Eukaryota</taxon>
        <taxon>Fungi</taxon>
        <taxon>Dikarya</taxon>
        <taxon>Ascomycota</taxon>
        <taxon>Pezizomycotina</taxon>
        <taxon>Dothideomycetes</taxon>
        <taxon>Pleosporomycetidae</taxon>
        <taxon>Pleosporales</taxon>
        <taxon>Massarineae</taxon>
        <taxon>Lentitheciaceae</taxon>
        <taxon>Lentithecium</taxon>
    </lineage>
</organism>
<evidence type="ECO:0000313" key="1">
    <source>
        <dbReference type="EMBL" id="KAF2677073.1"/>
    </source>
</evidence>
<dbReference type="AlphaFoldDB" id="A0A6G1IGG4"/>
<gene>
    <name evidence="1" type="ORF">K458DRAFT_165371</name>
</gene>
<proteinExistence type="predicted"/>
<name>A0A6G1IGG4_9PLEO</name>
<sequence length="86" mass="9314">MLEMDLDLREESVGRGCGNAGSMLGMGMGWVGGYAGGMLWITSDEGAVASWWVGDVTSGGMVVLFNECWCRRDSPEWGICNAMRSR</sequence>